<protein>
    <submittedName>
        <fullName evidence="1">Methyltransferase</fullName>
    </submittedName>
</protein>
<dbReference type="AlphaFoldDB" id="L8GVH9"/>
<dbReference type="GeneID" id="14917686"/>
<keyword evidence="2" id="KW-1185">Reference proteome</keyword>
<dbReference type="SUPFAM" id="SSF53335">
    <property type="entry name" value="S-adenosyl-L-methionine-dependent methyltransferases"/>
    <property type="match status" value="1"/>
</dbReference>
<evidence type="ECO:0000313" key="2">
    <source>
        <dbReference type="Proteomes" id="UP000011083"/>
    </source>
</evidence>
<dbReference type="Pfam" id="PF13489">
    <property type="entry name" value="Methyltransf_23"/>
    <property type="match status" value="1"/>
</dbReference>
<dbReference type="Gene3D" id="3.40.50.150">
    <property type="entry name" value="Vaccinia Virus protein VP39"/>
    <property type="match status" value="1"/>
</dbReference>
<keyword evidence="1" id="KW-0808">Transferase</keyword>
<dbReference type="OMA" id="RYVKEDY"/>
<reference evidence="1 2" key="1">
    <citation type="journal article" date="2013" name="Genome Biol.">
        <title>Genome of Acanthamoeba castellanii highlights extensive lateral gene transfer and early evolution of tyrosine kinase signaling.</title>
        <authorList>
            <person name="Clarke M."/>
            <person name="Lohan A.J."/>
            <person name="Liu B."/>
            <person name="Lagkouvardos I."/>
            <person name="Roy S."/>
            <person name="Zafar N."/>
            <person name="Bertelli C."/>
            <person name="Schilde C."/>
            <person name="Kianianmomeni A."/>
            <person name="Burglin T.R."/>
            <person name="Frech C."/>
            <person name="Turcotte B."/>
            <person name="Kopec K.O."/>
            <person name="Synnott J.M."/>
            <person name="Choo C."/>
            <person name="Paponov I."/>
            <person name="Finkler A."/>
            <person name="Soon Heng Tan C."/>
            <person name="Hutchins A.P."/>
            <person name="Weinmeier T."/>
            <person name="Rattei T."/>
            <person name="Chu J.S."/>
            <person name="Gimenez G."/>
            <person name="Irimia M."/>
            <person name="Rigden D.J."/>
            <person name="Fitzpatrick D.A."/>
            <person name="Lorenzo-Morales J."/>
            <person name="Bateman A."/>
            <person name="Chiu C.H."/>
            <person name="Tang P."/>
            <person name="Hegemann P."/>
            <person name="Fromm H."/>
            <person name="Raoult D."/>
            <person name="Greub G."/>
            <person name="Miranda-Saavedra D."/>
            <person name="Chen N."/>
            <person name="Nash P."/>
            <person name="Ginger M.L."/>
            <person name="Horn M."/>
            <person name="Schaap P."/>
            <person name="Caler L."/>
            <person name="Loftus B."/>
        </authorList>
    </citation>
    <scope>NUCLEOTIDE SEQUENCE [LARGE SCALE GENOMIC DNA]</scope>
    <source>
        <strain evidence="1 2">Neff</strain>
    </source>
</reference>
<dbReference type="GO" id="GO:0008168">
    <property type="term" value="F:methyltransferase activity"/>
    <property type="evidence" value="ECO:0007669"/>
    <property type="project" value="UniProtKB-KW"/>
</dbReference>
<dbReference type="CDD" id="cd02440">
    <property type="entry name" value="AdoMet_MTases"/>
    <property type="match status" value="1"/>
</dbReference>
<proteinExistence type="predicted"/>
<dbReference type="InterPro" id="IPR029063">
    <property type="entry name" value="SAM-dependent_MTases_sf"/>
</dbReference>
<dbReference type="RefSeq" id="XP_004338965.1">
    <property type="nucleotide sequence ID" value="XM_004338917.1"/>
</dbReference>
<dbReference type="EMBL" id="KB007979">
    <property type="protein sequence ID" value="ELR16952.1"/>
    <property type="molecule type" value="Genomic_DNA"/>
</dbReference>
<dbReference type="GO" id="GO:0032259">
    <property type="term" value="P:methylation"/>
    <property type="evidence" value="ECO:0007669"/>
    <property type="project" value="UniProtKB-KW"/>
</dbReference>
<organism evidence="1 2">
    <name type="scientific">Acanthamoeba castellanii (strain ATCC 30010 / Neff)</name>
    <dbReference type="NCBI Taxonomy" id="1257118"/>
    <lineage>
        <taxon>Eukaryota</taxon>
        <taxon>Amoebozoa</taxon>
        <taxon>Discosea</taxon>
        <taxon>Longamoebia</taxon>
        <taxon>Centramoebida</taxon>
        <taxon>Acanthamoebidae</taxon>
        <taxon>Acanthamoeba</taxon>
    </lineage>
</organism>
<sequence length="278" mass="32730">MDEFKPHEEGAADFGQVPIEKVQEYWDRRPCNLFHSTADRGTRLYFDEVERRKYFVEPHIPGFASFPDWKGKRVLELGCGLGTESINFARHGAELTPRPRPPAVRALRLHADFHQANAEELDQVLPEGTPLFDLVWSFGVIHHTPHPEKAIQQIRRLLKPGGELRVMLYSKVSFKLFFLMKETGEWDFSKMDQLIAKYSEAQTGCPVTYTYTFDDVRRLLEGFEVVEMTKDHIFPWKIDDYKQHRYVKEDYWKDVDEATFRQLEQELGWHTLVRARLL</sequence>
<keyword evidence="1" id="KW-0489">Methyltransferase</keyword>
<dbReference type="VEuPathDB" id="AmoebaDB:ACA1_128180"/>
<accession>L8GVH9</accession>
<evidence type="ECO:0000313" key="1">
    <source>
        <dbReference type="EMBL" id="ELR16952.1"/>
    </source>
</evidence>
<dbReference type="Proteomes" id="UP000011083">
    <property type="component" value="Unassembled WGS sequence"/>
</dbReference>
<dbReference type="STRING" id="1257118.L8GVH9"/>
<dbReference type="PANTHER" id="PTHR43591">
    <property type="entry name" value="METHYLTRANSFERASE"/>
    <property type="match status" value="1"/>
</dbReference>
<gene>
    <name evidence="1" type="ORF">ACA1_128180</name>
</gene>
<dbReference type="KEGG" id="acan:ACA1_128180"/>
<name>L8GVH9_ACACF</name>
<dbReference type="OrthoDB" id="66144at2759"/>